<dbReference type="CDD" id="cd00761">
    <property type="entry name" value="Glyco_tranf_GTA_type"/>
    <property type="match status" value="1"/>
</dbReference>
<reference evidence="3" key="1">
    <citation type="journal article" date="2019" name="Int. J. Syst. Evol. Microbiol.">
        <title>The Global Catalogue of Microorganisms (GCM) 10K type strain sequencing project: providing services to taxonomists for standard genome sequencing and annotation.</title>
        <authorList>
            <consortium name="The Broad Institute Genomics Platform"/>
            <consortium name="The Broad Institute Genome Sequencing Center for Infectious Disease"/>
            <person name="Wu L."/>
            <person name="Ma J."/>
        </authorList>
    </citation>
    <scope>NUCLEOTIDE SEQUENCE [LARGE SCALE GENOMIC DNA]</scope>
    <source>
        <strain evidence="3">JCM 17927</strain>
    </source>
</reference>
<name>A0ABP8MGU5_9BACT</name>
<accession>A0ABP8MGU5</accession>
<organism evidence="2 3">
    <name type="scientific">Nibrella saemangeumensis</name>
    <dbReference type="NCBI Taxonomy" id="1084526"/>
    <lineage>
        <taxon>Bacteria</taxon>
        <taxon>Pseudomonadati</taxon>
        <taxon>Bacteroidota</taxon>
        <taxon>Cytophagia</taxon>
        <taxon>Cytophagales</taxon>
        <taxon>Spirosomataceae</taxon>
        <taxon>Nibrella</taxon>
    </lineage>
</organism>
<dbReference type="InterPro" id="IPR050834">
    <property type="entry name" value="Glycosyltransf_2"/>
</dbReference>
<dbReference type="PANTHER" id="PTHR43685:SF2">
    <property type="entry name" value="GLYCOSYLTRANSFERASE 2-LIKE DOMAIN-CONTAINING PROTEIN"/>
    <property type="match status" value="1"/>
</dbReference>
<dbReference type="SUPFAM" id="SSF53448">
    <property type="entry name" value="Nucleotide-diphospho-sugar transferases"/>
    <property type="match status" value="1"/>
</dbReference>
<keyword evidence="3" id="KW-1185">Reference proteome</keyword>
<evidence type="ECO:0000259" key="1">
    <source>
        <dbReference type="Pfam" id="PF00535"/>
    </source>
</evidence>
<protein>
    <submittedName>
        <fullName evidence="2">Glycosyltransferase family A protein</fullName>
    </submittedName>
</protein>
<gene>
    <name evidence="2" type="ORF">GCM10023189_08720</name>
</gene>
<dbReference type="PANTHER" id="PTHR43685">
    <property type="entry name" value="GLYCOSYLTRANSFERASE"/>
    <property type="match status" value="1"/>
</dbReference>
<comment type="caution">
    <text evidence="2">The sequence shown here is derived from an EMBL/GenBank/DDBJ whole genome shotgun (WGS) entry which is preliminary data.</text>
</comment>
<dbReference type="Proteomes" id="UP001501175">
    <property type="component" value="Unassembled WGS sequence"/>
</dbReference>
<dbReference type="EMBL" id="BAABHD010000005">
    <property type="protein sequence ID" value="GAA4449358.1"/>
    <property type="molecule type" value="Genomic_DNA"/>
</dbReference>
<dbReference type="Gene3D" id="3.90.550.10">
    <property type="entry name" value="Spore Coat Polysaccharide Biosynthesis Protein SpsA, Chain A"/>
    <property type="match status" value="1"/>
</dbReference>
<evidence type="ECO:0000313" key="2">
    <source>
        <dbReference type="EMBL" id="GAA4449358.1"/>
    </source>
</evidence>
<sequence>MELVPAWLARHRFSYSPEQPDPALTDDLRTRLAQFRVDDPEVSIVVPAYNEEKKILNLLSSLAGQQTRYRTELIIANNNSRDQTQALLDACGVRSVLVTQQGIGFARQAGLEAAKGRYVVNADCDCMYPPGWLDALVKPLANPAIVCTYGTYSFLPSAVNPRWALLLHETAASVVFAWRRWKGWECVNVMGFNFAFRRQDALEVGGFNTNFKRGFTNDNNDEASEDGWMAMTLQAKGKLKRVTHNARVWSSDRLLVKDGGVLRAFSKRVQKELRQLRLSLRPTSL</sequence>
<dbReference type="InterPro" id="IPR029044">
    <property type="entry name" value="Nucleotide-diphossugar_trans"/>
</dbReference>
<dbReference type="RefSeq" id="WP_345240943.1">
    <property type="nucleotide sequence ID" value="NZ_BAABHD010000005.1"/>
</dbReference>
<feature type="domain" description="Glycosyltransferase 2-like" evidence="1">
    <location>
        <begin position="43"/>
        <end position="200"/>
    </location>
</feature>
<evidence type="ECO:0000313" key="3">
    <source>
        <dbReference type="Proteomes" id="UP001501175"/>
    </source>
</evidence>
<proteinExistence type="predicted"/>
<dbReference type="Pfam" id="PF00535">
    <property type="entry name" value="Glycos_transf_2"/>
    <property type="match status" value="1"/>
</dbReference>
<dbReference type="InterPro" id="IPR001173">
    <property type="entry name" value="Glyco_trans_2-like"/>
</dbReference>